<dbReference type="Proteomes" id="UP001497535">
    <property type="component" value="Unassembled WGS sequence"/>
</dbReference>
<evidence type="ECO:0000313" key="1">
    <source>
        <dbReference type="EMBL" id="CAK5077866.1"/>
    </source>
</evidence>
<name>A0ACB0ZHT7_MELEN</name>
<evidence type="ECO:0000313" key="2">
    <source>
        <dbReference type="Proteomes" id="UP001497535"/>
    </source>
</evidence>
<dbReference type="EMBL" id="CAVMJV010000033">
    <property type="protein sequence ID" value="CAK5077866.1"/>
    <property type="molecule type" value="Genomic_DNA"/>
</dbReference>
<proteinExistence type="predicted"/>
<gene>
    <name evidence="1" type="ORF">MENTE1834_LOCUS24832</name>
</gene>
<comment type="caution">
    <text evidence="1">The sequence shown here is derived from an EMBL/GenBank/DDBJ whole genome shotgun (WGS) entry which is preliminary data.</text>
</comment>
<accession>A0ACB0ZHT7</accession>
<protein>
    <submittedName>
        <fullName evidence="1">Uncharacterized protein</fullName>
    </submittedName>
</protein>
<organism evidence="1 2">
    <name type="scientific">Meloidogyne enterolobii</name>
    <name type="common">Root-knot nematode worm</name>
    <name type="synonym">Meloidogyne mayaguensis</name>
    <dbReference type="NCBI Taxonomy" id="390850"/>
    <lineage>
        <taxon>Eukaryota</taxon>
        <taxon>Metazoa</taxon>
        <taxon>Ecdysozoa</taxon>
        <taxon>Nematoda</taxon>
        <taxon>Chromadorea</taxon>
        <taxon>Rhabditida</taxon>
        <taxon>Tylenchina</taxon>
        <taxon>Tylenchomorpha</taxon>
        <taxon>Tylenchoidea</taxon>
        <taxon>Meloidogynidae</taxon>
        <taxon>Meloidogyninae</taxon>
        <taxon>Meloidogyne</taxon>
    </lineage>
</organism>
<sequence length="50" mass="5844">MRDYEEFKISRNKVGYQSTNENIIDSCSNNRHNKNICSNDGNCSFINIKE</sequence>
<keyword evidence="2" id="KW-1185">Reference proteome</keyword>
<reference evidence="1" key="1">
    <citation type="submission" date="2023-11" db="EMBL/GenBank/DDBJ databases">
        <authorList>
            <person name="Poullet M."/>
        </authorList>
    </citation>
    <scope>NUCLEOTIDE SEQUENCE</scope>
    <source>
        <strain evidence="1">E1834</strain>
    </source>
</reference>